<dbReference type="InterPro" id="IPR005630">
    <property type="entry name" value="Terpene_synthase_metal-bd"/>
</dbReference>
<dbReference type="InterPro" id="IPR036291">
    <property type="entry name" value="NAD(P)-bd_dom_sf"/>
</dbReference>
<dbReference type="InterPro" id="IPR006140">
    <property type="entry name" value="D-isomer_DH_NAD-bd"/>
</dbReference>
<feature type="domain" description="D-isomer specific 2-hydroxyacid dehydrogenase NAD-binding" evidence="2">
    <location>
        <begin position="1"/>
        <end position="52"/>
    </location>
</feature>
<dbReference type="PANTHER" id="PTHR10996:SF268">
    <property type="entry name" value="GLYOXYLATE_HYDROXYPYRUVATE REDUCTASE HPR3"/>
    <property type="match status" value="1"/>
</dbReference>
<dbReference type="SUPFAM" id="SSF51735">
    <property type="entry name" value="NAD(P)-binding Rossmann-fold domains"/>
    <property type="match status" value="1"/>
</dbReference>
<sequence>MGRGGLIDEMEMVKCLVHGVIGGAGLDVFEKEPGVSEELFGLDNDVMSPHAAMVARFKIGAKANFDLAKWGLVAHVPSFREYMEVGEEEIVACLTLEGIFMSMGKTATKEAYEWRKSRPKLVKALCIKGRVRNDITGYEEAIRELNKIVADADKTLNEEFLKTVAVGRGVLKAAMHYKKSIK</sequence>
<dbReference type="Proteomes" id="UP000712600">
    <property type="component" value="Unassembled WGS sequence"/>
</dbReference>
<evidence type="ECO:0000259" key="2">
    <source>
        <dbReference type="Pfam" id="PF02826"/>
    </source>
</evidence>
<dbReference type="SUPFAM" id="SSF48576">
    <property type="entry name" value="Terpenoid synthases"/>
    <property type="match status" value="1"/>
</dbReference>
<dbReference type="Pfam" id="PF03936">
    <property type="entry name" value="Terpene_synth_C"/>
    <property type="match status" value="1"/>
</dbReference>
<dbReference type="InterPro" id="IPR008949">
    <property type="entry name" value="Isoprenoid_synthase_dom_sf"/>
</dbReference>
<evidence type="ECO:0000256" key="1">
    <source>
        <dbReference type="ARBA" id="ARBA00023002"/>
    </source>
</evidence>
<dbReference type="GO" id="GO:0051287">
    <property type="term" value="F:NAD binding"/>
    <property type="evidence" value="ECO:0007669"/>
    <property type="project" value="InterPro"/>
</dbReference>
<dbReference type="EMBL" id="QGKX02001521">
    <property type="protein sequence ID" value="KAF3513629.1"/>
    <property type="molecule type" value="Genomic_DNA"/>
</dbReference>
<accession>A0A8S9PDT2</accession>
<dbReference type="AlphaFoldDB" id="A0A8S9PDT2"/>
<name>A0A8S9PDT2_BRACR</name>
<proteinExistence type="predicted"/>
<dbReference type="Gene3D" id="3.40.50.720">
    <property type="entry name" value="NAD(P)-binding Rossmann-like Domain"/>
    <property type="match status" value="1"/>
</dbReference>
<protein>
    <submittedName>
        <fullName evidence="4">Uncharacterized protein</fullName>
    </submittedName>
</protein>
<organism evidence="4 5">
    <name type="scientific">Brassica cretica</name>
    <name type="common">Mustard</name>
    <dbReference type="NCBI Taxonomy" id="69181"/>
    <lineage>
        <taxon>Eukaryota</taxon>
        <taxon>Viridiplantae</taxon>
        <taxon>Streptophyta</taxon>
        <taxon>Embryophyta</taxon>
        <taxon>Tracheophyta</taxon>
        <taxon>Spermatophyta</taxon>
        <taxon>Magnoliopsida</taxon>
        <taxon>eudicotyledons</taxon>
        <taxon>Gunneridae</taxon>
        <taxon>Pentapetalae</taxon>
        <taxon>rosids</taxon>
        <taxon>malvids</taxon>
        <taxon>Brassicales</taxon>
        <taxon>Brassicaceae</taxon>
        <taxon>Brassiceae</taxon>
        <taxon>Brassica</taxon>
    </lineage>
</organism>
<dbReference type="Pfam" id="PF02826">
    <property type="entry name" value="2-Hacid_dh_C"/>
    <property type="match status" value="1"/>
</dbReference>
<dbReference type="InterPro" id="IPR050223">
    <property type="entry name" value="D-isomer_2-hydroxyacid_DH"/>
</dbReference>
<gene>
    <name evidence="4" type="ORF">F2Q69_00009194</name>
</gene>
<reference evidence="4" key="1">
    <citation type="submission" date="2019-12" db="EMBL/GenBank/DDBJ databases">
        <title>Genome sequencing and annotation of Brassica cretica.</title>
        <authorList>
            <person name="Studholme D.J."/>
            <person name="Sarris P."/>
        </authorList>
    </citation>
    <scope>NUCLEOTIDE SEQUENCE</scope>
    <source>
        <strain evidence="4">PFS-109/04</strain>
        <tissue evidence="4">Leaf</tissue>
    </source>
</reference>
<keyword evidence="1" id="KW-0560">Oxidoreductase</keyword>
<dbReference type="GO" id="GO:0030267">
    <property type="term" value="F:glyoxylate reductase (NADPH) activity"/>
    <property type="evidence" value="ECO:0007669"/>
    <property type="project" value="TreeGrafter"/>
</dbReference>
<dbReference type="GO" id="GO:0016618">
    <property type="term" value="F:hydroxypyruvate reductase [NAD(P)H] activity"/>
    <property type="evidence" value="ECO:0007669"/>
    <property type="project" value="TreeGrafter"/>
</dbReference>
<feature type="domain" description="Terpene synthase metal-binding" evidence="3">
    <location>
        <begin position="56"/>
        <end position="141"/>
    </location>
</feature>
<evidence type="ECO:0000313" key="4">
    <source>
        <dbReference type="EMBL" id="KAF3513629.1"/>
    </source>
</evidence>
<comment type="caution">
    <text evidence="4">The sequence shown here is derived from an EMBL/GenBank/DDBJ whole genome shotgun (WGS) entry which is preliminary data.</text>
</comment>
<dbReference type="PANTHER" id="PTHR10996">
    <property type="entry name" value="2-HYDROXYACID DEHYDROGENASE-RELATED"/>
    <property type="match status" value="1"/>
</dbReference>
<dbReference type="Gene3D" id="1.10.600.10">
    <property type="entry name" value="Farnesyl Diphosphate Synthase"/>
    <property type="match status" value="1"/>
</dbReference>
<dbReference type="GO" id="GO:0000287">
    <property type="term" value="F:magnesium ion binding"/>
    <property type="evidence" value="ECO:0007669"/>
    <property type="project" value="InterPro"/>
</dbReference>
<evidence type="ECO:0000313" key="5">
    <source>
        <dbReference type="Proteomes" id="UP000712600"/>
    </source>
</evidence>
<evidence type="ECO:0000259" key="3">
    <source>
        <dbReference type="Pfam" id="PF03936"/>
    </source>
</evidence>
<dbReference type="GO" id="GO:0005829">
    <property type="term" value="C:cytosol"/>
    <property type="evidence" value="ECO:0007669"/>
    <property type="project" value="TreeGrafter"/>
</dbReference>
<dbReference type="GO" id="GO:0010333">
    <property type="term" value="F:terpene synthase activity"/>
    <property type="evidence" value="ECO:0007669"/>
    <property type="project" value="InterPro"/>
</dbReference>